<dbReference type="SUPFAM" id="SSF47095">
    <property type="entry name" value="HMG-box"/>
    <property type="match status" value="1"/>
</dbReference>
<dbReference type="InterPro" id="IPR009071">
    <property type="entry name" value="HMG_box_dom"/>
</dbReference>
<dbReference type="AlphaFoldDB" id="A0A7S0XLM7"/>
<keyword evidence="1" id="KW-0539">Nucleus</keyword>
<dbReference type="Gene3D" id="1.10.30.10">
    <property type="entry name" value="High mobility group box domain"/>
    <property type="match status" value="1"/>
</dbReference>
<dbReference type="EMBL" id="HBFI01001115">
    <property type="protein sequence ID" value="CAD8731904.1"/>
    <property type="molecule type" value="Transcribed_RNA"/>
</dbReference>
<evidence type="ECO:0000313" key="3">
    <source>
        <dbReference type="EMBL" id="CAD8731904.1"/>
    </source>
</evidence>
<gene>
    <name evidence="3" type="ORF">EMAR1385_LOCUS783</name>
</gene>
<dbReference type="PROSITE" id="PS50118">
    <property type="entry name" value="HMG_BOX_2"/>
    <property type="match status" value="1"/>
</dbReference>
<protein>
    <recommendedName>
        <fullName evidence="2">HMG box domain-containing protein</fullName>
    </recommendedName>
</protein>
<dbReference type="CDD" id="cd00084">
    <property type="entry name" value="HMG-box_SF"/>
    <property type="match status" value="1"/>
</dbReference>
<reference evidence="3" key="1">
    <citation type="submission" date="2021-01" db="EMBL/GenBank/DDBJ databases">
        <authorList>
            <person name="Corre E."/>
            <person name="Pelletier E."/>
            <person name="Niang G."/>
            <person name="Scheremetjew M."/>
            <person name="Finn R."/>
            <person name="Kale V."/>
            <person name="Holt S."/>
            <person name="Cochrane G."/>
            <person name="Meng A."/>
            <person name="Brown T."/>
            <person name="Cohen L."/>
        </authorList>
    </citation>
    <scope>NUCLEOTIDE SEQUENCE</scope>
</reference>
<accession>A0A7S0XLM7</accession>
<keyword evidence="1" id="KW-0238">DNA-binding</keyword>
<evidence type="ECO:0000256" key="1">
    <source>
        <dbReference type="PROSITE-ProRule" id="PRU00267"/>
    </source>
</evidence>
<dbReference type="NCBIfam" id="TIGR01053">
    <property type="entry name" value="LSD1"/>
    <property type="match status" value="1"/>
</dbReference>
<sequence length="261" mass="29903">MSHNHLYIDCPKCKSTLQYHTDAPQWIRCPSCQYVTNPTVPQQIPCVSCHTLLTFPPHSLYIRCPKCFVTSVIRDHEYRNQLISHHGPKYDCFPKFVPFTPLTITPSLNGGGGDGEDGGQEEKDLASPDIVEKDIIYSLCKQRQSNVNQLLSKYASAMNSNRMYKFFNEHETMNTESDIAKDDNEIVNHKNSDQTRRIVTGYQCFVNEHKAELSKHTSNDNDDIHVSQQLAALWKQQSAEQKKAYRVKAQQIADEHLTNCR</sequence>
<dbReference type="GO" id="GO:0003677">
    <property type="term" value="F:DNA binding"/>
    <property type="evidence" value="ECO:0007669"/>
    <property type="project" value="UniProtKB-UniRule"/>
</dbReference>
<dbReference type="InterPro" id="IPR036910">
    <property type="entry name" value="HMG_box_dom_sf"/>
</dbReference>
<evidence type="ECO:0000259" key="2">
    <source>
        <dbReference type="PROSITE" id="PS50118"/>
    </source>
</evidence>
<proteinExistence type="predicted"/>
<feature type="domain" description="HMG box" evidence="2">
    <location>
        <begin position="195"/>
        <end position="261"/>
    </location>
</feature>
<dbReference type="GO" id="GO:0005634">
    <property type="term" value="C:nucleus"/>
    <property type="evidence" value="ECO:0007669"/>
    <property type="project" value="UniProtKB-UniRule"/>
</dbReference>
<feature type="DNA-binding region" description="HMG box" evidence="1">
    <location>
        <begin position="195"/>
        <end position="261"/>
    </location>
</feature>
<organism evidence="3">
    <name type="scientific">Elphidium margaritaceum</name>
    <dbReference type="NCBI Taxonomy" id="933848"/>
    <lineage>
        <taxon>Eukaryota</taxon>
        <taxon>Sar</taxon>
        <taxon>Rhizaria</taxon>
        <taxon>Retaria</taxon>
        <taxon>Foraminifera</taxon>
        <taxon>Rotaliida</taxon>
        <taxon>Elphidiidae</taxon>
        <taxon>Elphidium</taxon>
    </lineage>
</organism>
<name>A0A7S0XLM7_9EUKA</name>